<evidence type="ECO:0000313" key="2">
    <source>
        <dbReference type="EMBL" id="DBA51734.1"/>
    </source>
</evidence>
<dbReference type="EMBL" id="BK067783">
    <property type="protein sequence ID" value="DBA51734.1"/>
    <property type="molecule type" value="Genomic_DNA"/>
</dbReference>
<dbReference type="EMBL" id="BK067791">
    <property type="protein sequence ID" value="DBA52167.1"/>
    <property type="molecule type" value="Genomic_DNA"/>
</dbReference>
<name>A0AAT9JA82_9VIRU</name>
<keyword evidence="1" id="KW-1133">Transmembrane helix</keyword>
<evidence type="ECO:0000313" key="3">
    <source>
        <dbReference type="EMBL" id="DBA52167.1"/>
    </source>
</evidence>
<reference evidence="2" key="1">
    <citation type="journal article" date="2024" name="Environ. Microbiol. Rep.">
        <title>Hiding in plain sight: The discovery of complete genomes of 11 hypothetical spindle-shaped viruses that putatively infect mesophilic ammonia-oxidizing archaea.</title>
        <authorList>
            <person name="Ni Y."/>
            <person name="Xu T."/>
            <person name="Yan S."/>
            <person name="Chen L."/>
            <person name="Wang Y."/>
        </authorList>
    </citation>
    <scope>NUCLEOTIDE SEQUENCE</scope>
    <source>
        <strain evidence="3">NTT1</strain>
        <strain evidence="2">NTT2</strain>
    </source>
</reference>
<reference evidence="2" key="2">
    <citation type="submission" date="2024-03" db="EMBL/GenBank/DDBJ databases">
        <authorList>
            <person name="Ni Y."/>
            <person name="Xu T."/>
            <person name="Yan S."/>
            <person name="Chen L."/>
            <person name="Wang Y."/>
        </authorList>
    </citation>
    <scope>NUCLEOTIDE SEQUENCE</scope>
    <source>
        <strain evidence="3">NTT1</strain>
        <strain evidence="2">NTT2</strain>
    </source>
</reference>
<protein>
    <submittedName>
        <fullName evidence="3">ORF26</fullName>
    </submittedName>
    <submittedName>
        <fullName evidence="2">ORF35</fullName>
    </submittedName>
</protein>
<proteinExistence type="predicted"/>
<organism evidence="2">
    <name type="scientific">Nitrosopumilaceae spindle-shaped virus</name>
    <dbReference type="NCBI Taxonomy" id="3065433"/>
    <lineage>
        <taxon>Viruses</taxon>
    </lineage>
</organism>
<accession>A0AAT9JA82</accession>
<sequence>MISNFIIGIGLCIIGFSGVIFGYYEHLKEILKTMKEERDRFEK</sequence>
<keyword evidence="1" id="KW-0812">Transmembrane</keyword>
<keyword evidence="1" id="KW-0472">Membrane</keyword>
<evidence type="ECO:0000256" key="1">
    <source>
        <dbReference type="SAM" id="Phobius"/>
    </source>
</evidence>
<feature type="transmembrane region" description="Helical" evidence="1">
    <location>
        <begin position="6"/>
        <end position="24"/>
    </location>
</feature>